<dbReference type="Proteomes" id="UP000014071">
    <property type="component" value="Unassembled WGS sequence"/>
</dbReference>
<evidence type="ECO:0000313" key="1">
    <source>
        <dbReference type="EMBL" id="GAC95257.1"/>
    </source>
</evidence>
<protein>
    <submittedName>
        <fullName evidence="1">Uncharacterized protein</fullName>
    </submittedName>
</protein>
<evidence type="ECO:0000313" key="2">
    <source>
        <dbReference type="Proteomes" id="UP000014071"/>
    </source>
</evidence>
<gene>
    <name evidence="1" type="ORF">PHSY_002832</name>
</gene>
<dbReference type="HOGENOM" id="CLU_1366775_0_0_1"/>
<organism evidence="1 2">
    <name type="scientific">Pseudozyma hubeiensis (strain SY62)</name>
    <name type="common">Yeast</name>
    <dbReference type="NCBI Taxonomy" id="1305764"/>
    <lineage>
        <taxon>Eukaryota</taxon>
        <taxon>Fungi</taxon>
        <taxon>Dikarya</taxon>
        <taxon>Basidiomycota</taxon>
        <taxon>Ustilaginomycotina</taxon>
        <taxon>Ustilaginomycetes</taxon>
        <taxon>Ustilaginales</taxon>
        <taxon>Ustilaginaceae</taxon>
        <taxon>Pseudozyma</taxon>
    </lineage>
</organism>
<sequence length="200" mass="21789">MTKNAVLAYRNGQLSGSSRWRIRIRLPSGSPPSPFANGQACVHDVLALTSLEPSQTSRSSACRTVSCPSCVTRHDTLPSLSSSRYGVLYAASTVYKILEPTRDERLTLALGVSQHSYSLCSCTNGKKVIRLGPHVILLLLTRQRHCTASSIQAKTHISVQSVAVHFLLLINITSSQATSKGRRLFPLLPRTQQHTNSPLA</sequence>
<dbReference type="EMBL" id="DF238791">
    <property type="protein sequence ID" value="GAC95257.1"/>
    <property type="molecule type" value="Genomic_DNA"/>
</dbReference>
<accession>R9P238</accession>
<dbReference type="GeneID" id="24108123"/>
<name>R9P238_PSEHS</name>
<dbReference type="RefSeq" id="XP_012188844.1">
    <property type="nucleotide sequence ID" value="XM_012333454.1"/>
</dbReference>
<keyword evidence="2" id="KW-1185">Reference proteome</keyword>
<reference evidence="2" key="1">
    <citation type="journal article" date="2013" name="Genome Announc.">
        <title>Draft genome sequence of the basidiomycetous yeast-like fungus Pseudozyma hubeiensis SY62, which produces an abundant amount of the biosurfactant mannosylerythritol lipids.</title>
        <authorList>
            <person name="Konishi M."/>
            <person name="Hatada Y."/>
            <person name="Horiuchi J."/>
        </authorList>
    </citation>
    <scope>NUCLEOTIDE SEQUENCE [LARGE SCALE GENOMIC DNA]</scope>
    <source>
        <strain evidence="2">SY62</strain>
    </source>
</reference>
<proteinExistence type="predicted"/>
<dbReference type="AlphaFoldDB" id="R9P238"/>